<keyword evidence="5" id="KW-0949">S-adenosyl-L-methionine</keyword>
<dbReference type="EMBL" id="BQKB01000045">
    <property type="protein sequence ID" value="GJM53662.1"/>
    <property type="molecule type" value="Genomic_DNA"/>
</dbReference>
<dbReference type="Proteomes" id="UP001207736">
    <property type="component" value="Unassembled WGS sequence"/>
</dbReference>
<dbReference type="GO" id="GO:0008168">
    <property type="term" value="F:methyltransferase activity"/>
    <property type="evidence" value="ECO:0007669"/>
    <property type="project" value="UniProtKB-KW"/>
</dbReference>
<dbReference type="EMBL" id="BQKA01000003">
    <property type="protein sequence ID" value="GJM49154.1"/>
    <property type="molecule type" value="Genomic_DNA"/>
</dbReference>
<name>A0AAV5AP75_9FLAO</name>
<protein>
    <submittedName>
        <fullName evidence="11">FAD-dependent oxidoreductase</fullName>
    </submittedName>
</protein>
<keyword evidence="9" id="KW-0511">Multifunctional enzyme</keyword>
<evidence type="ECO:0000256" key="5">
    <source>
        <dbReference type="ARBA" id="ARBA00022691"/>
    </source>
</evidence>
<dbReference type="SUPFAM" id="SSF51971">
    <property type="entry name" value="Nucleotide-binding domain"/>
    <property type="match status" value="1"/>
</dbReference>
<evidence type="ECO:0000313" key="11">
    <source>
        <dbReference type="EMBL" id="GJM49154.1"/>
    </source>
</evidence>
<reference evidence="11 14" key="1">
    <citation type="submission" date="2021-11" db="EMBL/GenBank/DDBJ databases">
        <title>Draft genome sequence of Capnocytophaga sp. strain KC07075 isolated from cat oral cavity.</title>
        <authorList>
            <person name="Suzuki M."/>
            <person name="Imaoka K."/>
            <person name="Kimura M."/>
            <person name="Morikawa S."/>
            <person name="Maeda K."/>
        </authorList>
    </citation>
    <scope>NUCLEOTIDE SEQUENCE</scope>
    <source>
        <strain evidence="11">KC07075</strain>
        <strain evidence="12 14">KC07079</strain>
    </source>
</reference>
<evidence type="ECO:0000256" key="6">
    <source>
        <dbReference type="ARBA" id="ARBA00022694"/>
    </source>
</evidence>
<evidence type="ECO:0000256" key="9">
    <source>
        <dbReference type="ARBA" id="ARBA00023268"/>
    </source>
</evidence>
<dbReference type="Gene3D" id="3.30.9.10">
    <property type="entry name" value="D-Amino Acid Oxidase, subunit A, domain 2"/>
    <property type="match status" value="1"/>
</dbReference>
<keyword evidence="6" id="KW-0819">tRNA processing</keyword>
<keyword evidence="3" id="KW-0285">Flavoprotein</keyword>
<feature type="domain" description="FAD dependent oxidoreductase" evidence="10">
    <location>
        <begin position="3"/>
        <end position="325"/>
    </location>
</feature>
<evidence type="ECO:0000259" key="10">
    <source>
        <dbReference type="Pfam" id="PF01266"/>
    </source>
</evidence>
<keyword evidence="1" id="KW-0963">Cytoplasm</keyword>
<keyword evidence="7" id="KW-0274">FAD</keyword>
<dbReference type="RefSeq" id="WP_264847445.1">
    <property type="nucleotide sequence ID" value="NZ_BPMA01000057.1"/>
</dbReference>
<organism evidence="11 13">
    <name type="scientific">Capnocytophaga catalasegens</name>
    <dbReference type="NCBI Taxonomy" id="1004260"/>
    <lineage>
        <taxon>Bacteria</taxon>
        <taxon>Pseudomonadati</taxon>
        <taxon>Bacteroidota</taxon>
        <taxon>Flavobacteriia</taxon>
        <taxon>Flavobacteriales</taxon>
        <taxon>Flavobacteriaceae</taxon>
        <taxon>Capnocytophaga</taxon>
    </lineage>
</organism>
<evidence type="ECO:0000256" key="8">
    <source>
        <dbReference type="ARBA" id="ARBA00023002"/>
    </source>
</evidence>
<dbReference type="PANTHER" id="PTHR13847:SF283">
    <property type="entry name" value="TRNA 5-METHYLAMINOMETHYL-2-THIOURIDINE BIOSYNTHESIS BIFUNCTIONAL PROTEIN MNMC"/>
    <property type="match status" value="1"/>
</dbReference>
<evidence type="ECO:0000313" key="13">
    <source>
        <dbReference type="Proteomes" id="UP001207736"/>
    </source>
</evidence>
<keyword evidence="8" id="KW-0560">Oxidoreductase</keyword>
<comment type="caution">
    <text evidence="11">The sequence shown here is derived from an EMBL/GenBank/DDBJ whole genome shotgun (WGS) entry which is preliminary data.</text>
</comment>
<dbReference type="Gene3D" id="3.50.50.60">
    <property type="entry name" value="FAD/NAD(P)-binding domain"/>
    <property type="match status" value="1"/>
</dbReference>
<dbReference type="GO" id="GO:0005737">
    <property type="term" value="C:cytoplasm"/>
    <property type="evidence" value="ECO:0007669"/>
    <property type="project" value="TreeGrafter"/>
</dbReference>
<evidence type="ECO:0000313" key="14">
    <source>
        <dbReference type="Proteomes" id="UP001208692"/>
    </source>
</evidence>
<dbReference type="InterPro" id="IPR036188">
    <property type="entry name" value="FAD/NAD-bd_sf"/>
</dbReference>
<dbReference type="InterPro" id="IPR006076">
    <property type="entry name" value="FAD-dep_OxRdtase"/>
</dbReference>
<dbReference type="Proteomes" id="UP001208692">
    <property type="component" value="Unassembled WGS sequence"/>
</dbReference>
<dbReference type="GO" id="GO:0032259">
    <property type="term" value="P:methylation"/>
    <property type="evidence" value="ECO:0007669"/>
    <property type="project" value="UniProtKB-KW"/>
</dbReference>
<dbReference type="SUPFAM" id="SSF54373">
    <property type="entry name" value="FAD-linked reductases, C-terminal domain"/>
    <property type="match status" value="1"/>
</dbReference>
<evidence type="ECO:0000313" key="12">
    <source>
        <dbReference type="EMBL" id="GJM53662.1"/>
    </source>
</evidence>
<dbReference type="Pfam" id="PF01266">
    <property type="entry name" value="DAO"/>
    <property type="match status" value="1"/>
</dbReference>
<evidence type="ECO:0000256" key="4">
    <source>
        <dbReference type="ARBA" id="ARBA00022679"/>
    </source>
</evidence>
<keyword evidence="14" id="KW-1185">Reference proteome</keyword>
<evidence type="ECO:0000256" key="7">
    <source>
        <dbReference type="ARBA" id="ARBA00022827"/>
    </source>
</evidence>
<sequence length="354" mass="40441">MKDYIIVGFGFAGVALAHLLNKNQKDFVVFDDGSSSSTSISGALYNPVVLKRFTPVWKATQQIQLLQNFYVEMQEDLGVKLIAPIRILRKFASLEEQNNWFVASDKPELSSFLSTKIIKEINSYINTPFGLGEVLHTGRILTNNMLSAYRDKINKKNIFYKEKFDYSAVKFHKEGVLYKGIVAKRIVFCEGYAVMKNPYFTYLPMQGCKGELLTFSAPDLHIKDIIKSAGFIFPNQENTYKVGATYNYKDTTDTITEQGKEELIDKLKNLISCDFTIINQQAAVRPTVLDRRPLVGVHPEIQNMFILNGLGTRGAMLAPYTATALFDFIEKEKPLEKEMNISRFQKRYRLRNQK</sequence>
<proteinExistence type="predicted"/>
<dbReference type="PANTHER" id="PTHR13847">
    <property type="entry name" value="SARCOSINE DEHYDROGENASE-RELATED"/>
    <property type="match status" value="1"/>
</dbReference>
<gene>
    <name evidence="11" type="primary">fjo30</name>
    <name evidence="11" type="ORF">RCZ15_01300</name>
    <name evidence="12" type="ORF">RCZ16_19780</name>
</gene>
<evidence type="ECO:0000256" key="1">
    <source>
        <dbReference type="ARBA" id="ARBA00022490"/>
    </source>
</evidence>
<dbReference type="AlphaFoldDB" id="A0AAV5AP75"/>
<dbReference type="GO" id="GO:0016491">
    <property type="term" value="F:oxidoreductase activity"/>
    <property type="evidence" value="ECO:0007669"/>
    <property type="project" value="UniProtKB-KW"/>
</dbReference>
<accession>A0AAV5AP75</accession>
<evidence type="ECO:0000256" key="3">
    <source>
        <dbReference type="ARBA" id="ARBA00022630"/>
    </source>
</evidence>
<keyword evidence="2" id="KW-0489">Methyltransferase</keyword>
<dbReference type="GO" id="GO:0008033">
    <property type="term" value="P:tRNA processing"/>
    <property type="evidence" value="ECO:0007669"/>
    <property type="project" value="UniProtKB-KW"/>
</dbReference>
<evidence type="ECO:0000256" key="2">
    <source>
        <dbReference type="ARBA" id="ARBA00022603"/>
    </source>
</evidence>
<keyword evidence="4" id="KW-0808">Transferase</keyword>